<reference evidence="2" key="1">
    <citation type="journal article" date="2019" name="Int. J. Syst. Evol. Microbiol.">
        <title>The Global Catalogue of Microorganisms (GCM) 10K type strain sequencing project: providing services to taxonomists for standard genome sequencing and annotation.</title>
        <authorList>
            <consortium name="The Broad Institute Genomics Platform"/>
            <consortium name="The Broad Institute Genome Sequencing Center for Infectious Disease"/>
            <person name="Wu L."/>
            <person name="Ma J."/>
        </authorList>
    </citation>
    <scope>NUCLEOTIDE SEQUENCE [LARGE SCALE GENOMIC DNA]</scope>
    <source>
        <strain evidence="2">NBRC 112416</strain>
    </source>
</reference>
<keyword evidence="2" id="KW-1185">Reference proteome</keyword>
<accession>A0ABQ5W8Y4</accession>
<sequence>MIFEEELDALVGGLDPSIVALTRDLVVMLLRIRPDFVPRVRTGWRSVNFRHPRAGFVCGVFPSPGRVVLVFEHGRLLSDPDGLLEGDGSRVRYIPLVPGDALPETEIALLIAEAIALRA</sequence>
<proteinExistence type="predicted"/>
<comment type="caution">
    <text evidence="1">The sequence shown here is derived from an EMBL/GenBank/DDBJ whole genome shotgun (WGS) entry which is preliminary data.</text>
</comment>
<evidence type="ECO:0008006" key="3">
    <source>
        <dbReference type="Google" id="ProtNLM"/>
    </source>
</evidence>
<dbReference type="RefSeq" id="WP_284341757.1">
    <property type="nucleotide sequence ID" value="NZ_BSNS01000020.1"/>
</dbReference>
<dbReference type="EMBL" id="BSNS01000020">
    <property type="protein sequence ID" value="GLQ56343.1"/>
    <property type="molecule type" value="Genomic_DNA"/>
</dbReference>
<name>A0ABQ5W8Y4_9HYPH</name>
<evidence type="ECO:0000313" key="1">
    <source>
        <dbReference type="EMBL" id="GLQ56343.1"/>
    </source>
</evidence>
<protein>
    <recommendedName>
        <fullName evidence="3">YdhG-like domain-containing protein</fullName>
    </recommendedName>
</protein>
<gene>
    <name evidence="1" type="ORF">GCM10010862_36020</name>
</gene>
<dbReference type="Proteomes" id="UP001156691">
    <property type="component" value="Unassembled WGS sequence"/>
</dbReference>
<evidence type="ECO:0000313" key="2">
    <source>
        <dbReference type="Proteomes" id="UP001156691"/>
    </source>
</evidence>
<organism evidence="1 2">
    <name type="scientific">Devosia nitrariae</name>
    <dbReference type="NCBI Taxonomy" id="2071872"/>
    <lineage>
        <taxon>Bacteria</taxon>
        <taxon>Pseudomonadati</taxon>
        <taxon>Pseudomonadota</taxon>
        <taxon>Alphaproteobacteria</taxon>
        <taxon>Hyphomicrobiales</taxon>
        <taxon>Devosiaceae</taxon>
        <taxon>Devosia</taxon>
    </lineage>
</organism>